<feature type="domain" description="HTH araC/xylS-type" evidence="4">
    <location>
        <begin position="216"/>
        <end position="317"/>
    </location>
</feature>
<dbReference type="SMART" id="SM00342">
    <property type="entry name" value="HTH_ARAC"/>
    <property type="match status" value="1"/>
</dbReference>
<keyword evidence="3" id="KW-0804">Transcription</keyword>
<dbReference type="OrthoDB" id="323290at2"/>
<dbReference type="AlphaFoldDB" id="A0A5F1Y9H2"/>
<reference evidence="5" key="1">
    <citation type="journal article" date="2019" name="PLoS Negl. Trop. Dis.">
        <title>Revisiting the worldwide diversity of Leptospira species in the environment.</title>
        <authorList>
            <person name="Vincent A.T."/>
            <person name="Schiettekatte O."/>
            <person name="Bourhy P."/>
            <person name="Veyrier F.J."/>
            <person name="Picardeau M."/>
        </authorList>
    </citation>
    <scope>NUCLEOTIDE SEQUENCE [LARGE SCALE GENOMIC DNA]</scope>
    <source>
        <strain evidence="5">201800299</strain>
    </source>
</reference>
<dbReference type="SUPFAM" id="SSF46689">
    <property type="entry name" value="Homeodomain-like"/>
    <property type="match status" value="1"/>
</dbReference>
<gene>
    <name evidence="5" type="ORF">EHQ17_12370</name>
</gene>
<dbReference type="GO" id="GO:0003700">
    <property type="term" value="F:DNA-binding transcription factor activity"/>
    <property type="evidence" value="ECO:0007669"/>
    <property type="project" value="InterPro"/>
</dbReference>
<dbReference type="Proteomes" id="UP000298277">
    <property type="component" value="Unassembled WGS sequence"/>
</dbReference>
<dbReference type="InterPro" id="IPR018060">
    <property type="entry name" value="HTH_AraC"/>
</dbReference>
<dbReference type="Gene3D" id="1.10.10.60">
    <property type="entry name" value="Homeodomain-like"/>
    <property type="match status" value="1"/>
</dbReference>
<organism evidence="5 6">
    <name type="scientific">Leptospira gomenensis</name>
    <dbReference type="NCBI Taxonomy" id="2484974"/>
    <lineage>
        <taxon>Bacteria</taxon>
        <taxon>Pseudomonadati</taxon>
        <taxon>Spirochaetota</taxon>
        <taxon>Spirochaetia</taxon>
        <taxon>Leptospirales</taxon>
        <taxon>Leptospiraceae</taxon>
        <taxon>Leptospira</taxon>
    </lineage>
</organism>
<dbReference type="Pfam" id="PF12833">
    <property type="entry name" value="HTH_18"/>
    <property type="match status" value="1"/>
</dbReference>
<dbReference type="Pfam" id="PF20240">
    <property type="entry name" value="DUF6597"/>
    <property type="match status" value="1"/>
</dbReference>
<dbReference type="PROSITE" id="PS01124">
    <property type="entry name" value="HTH_ARAC_FAMILY_2"/>
    <property type="match status" value="1"/>
</dbReference>
<keyword evidence="1" id="KW-0805">Transcription regulation</keyword>
<keyword evidence="2" id="KW-0238">DNA-binding</keyword>
<dbReference type="EMBL" id="RQFA01000048">
    <property type="protein sequence ID" value="TGK32757.1"/>
    <property type="molecule type" value="Genomic_DNA"/>
</dbReference>
<dbReference type="InterPro" id="IPR046532">
    <property type="entry name" value="DUF6597"/>
</dbReference>
<sequence>MSRKVAGICHILNAFFFFFRNRNRFGLQQGCFFFRLKIDRRGFVPKPLLSSANMRIKRDKPRGILKNSNIQFPSEHSRYLPEPALAYFIEHYWTVSWDLRGRGTYLAETLPHPSIHMVFENGNSRIQGIIEGRFSNLLEDQGRVWGIKFKPGMFYPFFGKSVASITNRSVPIESVFPIDVNETETSILSAENDSERIRITEKTFFQNLPVRDRTAEWTEKAVRSVLENPEIGKVEKLSERLNVNKRTLQRLFHKYVGVSPKWVIQRYRLHEAAERLDKGEVLDGVGLALELGYFDQAHFIRDFKSFVGKSPDQYSKNLKF</sequence>
<evidence type="ECO:0000313" key="5">
    <source>
        <dbReference type="EMBL" id="TGK32757.1"/>
    </source>
</evidence>
<proteinExistence type="predicted"/>
<dbReference type="GO" id="GO:0043565">
    <property type="term" value="F:sequence-specific DNA binding"/>
    <property type="evidence" value="ECO:0007669"/>
    <property type="project" value="InterPro"/>
</dbReference>
<comment type="caution">
    <text evidence="5">The sequence shown here is derived from an EMBL/GenBank/DDBJ whole genome shotgun (WGS) entry which is preliminary data.</text>
</comment>
<evidence type="ECO:0000259" key="4">
    <source>
        <dbReference type="PROSITE" id="PS01124"/>
    </source>
</evidence>
<dbReference type="PANTHER" id="PTHR46796">
    <property type="entry name" value="HTH-TYPE TRANSCRIPTIONAL ACTIVATOR RHAS-RELATED"/>
    <property type="match status" value="1"/>
</dbReference>
<evidence type="ECO:0000256" key="3">
    <source>
        <dbReference type="ARBA" id="ARBA00023163"/>
    </source>
</evidence>
<evidence type="ECO:0000256" key="2">
    <source>
        <dbReference type="ARBA" id="ARBA00023125"/>
    </source>
</evidence>
<protein>
    <submittedName>
        <fullName evidence="5">AraC family transcriptional regulator</fullName>
    </submittedName>
</protein>
<keyword evidence="6" id="KW-1185">Reference proteome</keyword>
<dbReference type="InterPro" id="IPR009057">
    <property type="entry name" value="Homeodomain-like_sf"/>
</dbReference>
<accession>A0A5F1Y9H2</accession>
<name>A0A5F1Y9H2_9LEPT</name>
<evidence type="ECO:0000256" key="1">
    <source>
        <dbReference type="ARBA" id="ARBA00023015"/>
    </source>
</evidence>
<evidence type="ECO:0000313" key="6">
    <source>
        <dbReference type="Proteomes" id="UP000298277"/>
    </source>
</evidence>
<dbReference type="InterPro" id="IPR050204">
    <property type="entry name" value="AraC_XylS_family_regulators"/>
</dbReference>